<dbReference type="AlphaFoldDB" id="A0A1E1KLH0"/>
<proteinExistence type="predicted"/>
<evidence type="ECO:0000313" key="2">
    <source>
        <dbReference type="EMBL" id="CZS98878.1"/>
    </source>
</evidence>
<evidence type="ECO:0000313" key="3">
    <source>
        <dbReference type="Proteomes" id="UP000178912"/>
    </source>
</evidence>
<protein>
    <submittedName>
        <fullName evidence="2">Uncharacterized protein</fullName>
    </submittedName>
</protein>
<name>A0A1E1KLH0_9HELO</name>
<dbReference type="Proteomes" id="UP000178912">
    <property type="component" value="Unassembled WGS sequence"/>
</dbReference>
<organism evidence="2 3">
    <name type="scientific">Rhynchosporium agropyri</name>
    <dbReference type="NCBI Taxonomy" id="914238"/>
    <lineage>
        <taxon>Eukaryota</taxon>
        <taxon>Fungi</taxon>
        <taxon>Dikarya</taxon>
        <taxon>Ascomycota</taxon>
        <taxon>Pezizomycotina</taxon>
        <taxon>Leotiomycetes</taxon>
        <taxon>Helotiales</taxon>
        <taxon>Ploettnerulaceae</taxon>
        <taxon>Rhynchosporium</taxon>
    </lineage>
</organism>
<dbReference type="EMBL" id="FJUX01000038">
    <property type="protein sequence ID" value="CZS98878.1"/>
    <property type="molecule type" value="Genomic_DNA"/>
</dbReference>
<sequence>MDNSAMRYVQEQEILAQSAVSFSEMQRGIQAVQPEHEAAVSDRIAHKNVYQPATDVQSVELSIPTSDFGSPVKLEPKMEQQTRKDFHSYPRVTESASASSPK</sequence>
<feature type="region of interest" description="Disordered" evidence="1">
    <location>
        <begin position="64"/>
        <end position="102"/>
    </location>
</feature>
<accession>A0A1E1KLH0</accession>
<feature type="compositionally biased region" description="Basic and acidic residues" evidence="1">
    <location>
        <begin position="74"/>
        <end position="88"/>
    </location>
</feature>
<keyword evidence="3" id="KW-1185">Reference proteome</keyword>
<evidence type="ECO:0000256" key="1">
    <source>
        <dbReference type="SAM" id="MobiDB-lite"/>
    </source>
</evidence>
<reference evidence="3" key="1">
    <citation type="submission" date="2016-03" db="EMBL/GenBank/DDBJ databases">
        <authorList>
            <person name="Guldener U."/>
        </authorList>
    </citation>
    <scope>NUCLEOTIDE SEQUENCE [LARGE SCALE GENOMIC DNA]</scope>
    <source>
        <strain evidence="3">04CH-RAC-A.6.1</strain>
    </source>
</reference>
<gene>
    <name evidence="2" type="ORF">RAG0_07447</name>
</gene>